<dbReference type="EMBL" id="BAABFB010000072">
    <property type="protein sequence ID" value="GAA4488123.1"/>
    <property type="molecule type" value="Genomic_DNA"/>
</dbReference>
<dbReference type="RefSeq" id="WP_425569938.1">
    <property type="nucleotide sequence ID" value="NZ_BAABFB010000072.1"/>
</dbReference>
<evidence type="ECO:0000313" key="3">
    <source>
        <dbReference type="Proteomes" id="UP001501183"/>
    </source>
</evidence>
<keyword evidence="3" id="KW-1185">Reference proteome</keyword>
<accession>A0ABP8PI54</accession>
<proteinExistence type="predicted"/>
<dbReference type="Proteomes" id="UP001501183">
    <property type="component" value="Unassembled WGS sequence"/>
</dbReference>
<protein>
    <recommendedName>
        <fullName evidence="1">Dienelactone hydrolase domain-containing protein</fullName>
    </recommendedName>
</protein>
<dbReference type="InterPro" id="IPR002925">
    <property type="entry name" value="Dienelactn_hydro"/>
</dbReference>
<dbReference type="Gene3D" id="3.40.50.1820">
    <property type="entry name" value="alpha/beta hydrolase"/>
    <property type="match status" value="1"/>
</dbReference>
<organism evidence="2 3">
    <name type="scientific">Rhodococcus olei</name>
    <dbReference type="NCBI Taxonomy" id="2161675"/>
    <lineage>
        <taxon>Bacteria</taxon>
        <taxon>Bacillati</taxon>
        <taxon>Actinomycetota</taxon>
        <taxon>Actinomycetes</taxon>
        <taxon>Mycobacteriales</taxon>
        <taxon>Nocardiaceae</taxon>
        <taxon>Rhodococcus</taxon>
    </lineage>
</organism>
<name>A0ABP8PI54_9NOCA</name>
<dbReference type="Pfam" id="PF01738">
    <property type="entry name" value="DLH"/>
    <property type="match status" value="1"/>
</dbReference>
<feature type="domain" description="Dienelactone hydrolase" evidence="1">
    <location>
        <begin position="3"/>
        <end position="84"/>
    </location>
</feature>
<comment type="caution">
    <text evidence="2">The sequence shown here is derived from an EMBL/GenBank/DDBJ whole genome shotgun (WGS) entry which is preliminary data.</text>
</comment>
<dbReference type="InterPro" id="IPR029058">
    <property type="entry name" value="AB_hydrolase_fold"/>
</dbReference>
<evidence type="ECO:0000259" key="1">
    <source>
        <dbReference type="Pfam" id="PF01738"/>
    </source>
</evidence>
<gene>
    <name evidence="2" type="ORF">GCM10023094_47400</name>
</gene>
<evidence type="ECO:0000313" key="2">
    <source>
        <dbReference type="EMBL" id="GAA4488123.1"/>
    </source>
</evidence>
<sequence length="112" mass="12780">MRQTFRVMADRLADMGYVTLLPDPYYRSGDWAPFDMATVFTDDEERAHLLGLVGTMTRDRIIADTGSWLDFLLTRPEVTGSRVLHGGPHDLSSLLVYRSDDRVQHPGERAQR</sequence>
<dbReference type="SUPFAM" id="SSF53474">
    <property type="entry name" value="alpha/beta-Hydrolases"/>
    <property type="match status" value="1"/>
</dbReference>
<reference evidence="3" key="1">
    <citation type="journal article" date="2019" name="Int. J. Syst. Evol. Microbiol.">
        <title>The Global Catalogue of Microorganisms (GCM) 10K type strain sequencing project: providing services to taxonomists for standard genome sequencing and annotation.</title>
        <authorList>
            <consortium name="The Broad Institute Genomics Platform"/>
            <consortium name="The Broad Institute Genome Sequencing Center for Infectious Disease"/>
            <person name="Wu L."/>
            <person name="Ma J."/>
        </authorList>
    </citation>
    <scope>NUCLEOTIDE SEQUENCE [LARGE SCALE GENOMIC DNA]</scope>
    <source>
        <strain evidence="3">JCM 32206</strain>
    </source>
</reference>